<sequence length="938" mass="102244">MVVVVEFRMLGPLDVRGPDGAVAIRGRHHPRALALLLDEANRVVPVDRLAAGLWDEAPPESARQQIQSVISGLRRQLGPEGTRLQRIGAGYRLEIEARELDVLRCKAHETRARDLRSAGRTEAAAAELRSALREWRGPVLAGVEGRLVEATAARLEKYRLVLVERRIDLDLDRGADVELIAELRQLTAEQPLQQRFTEQLMLALHRSGRTPEALQAFAEFSERLADELGIDPGRSLRDLHTAMLRADARPAAGPAGTRRTAPLPPPVRPALLPPDTAAFTGRGRHLDALDGLLDDEVEGVRLSVITGTGGVGKTALAVRWAYRVVDRFPDGQLFINLRGFDPRHAPLGPDEAVRVLLDALGVPHQRVPADPEAQFGLYRSLLAEKRTLVLLDNAADAAQVRPLIPGGRGNATVVTSRNPLYGVVASQGAQTVPIAELSADEAYELLERRIGEDRASAEPDSVARIAERCARLPLALAVTAARAAAQPDFSLAALARELDETAGVLDAFAGDDPDTDVRAVFACSLHALTEPAARLFRLLGLHPGPDFAAPAAASLAAAPLHQVRTSLTELTRAHLLTESEPGRYTFHDLLRAYAGELMTETDHRAEREAATRRVLDHYLHTAHSASLLVNPGRVAIEPAPARPDVAPEPLADSEQALAWLTDELRSLAAAVGLAADSGYDGVAWQLAWTFIGFTYRQGHLHDGIAAQRTALAAARRRGDAKGQVYSHRMLAVHLAALDDYEGAAHHLERALDLCDGIQDPLTLAQVHLNLARIHEQRQKYAEAVEAAKEALGVFHELGETWREATALNAVGWYCAHLERYDEALAYCERALAIQVESGNPAYQSSTWDSLGFIHQRQSRFDRAVECLRTSLDLSRRTGHRTDEAEALIHLGDAYQGAGDAAAARAAWREAQDLFRHLDPSRIAELQARLDRQTPPPGM</sequence>
<dbReference type="Proteomes" id="UP000238176">
    <property type="component" value="Unassembled WGS sequence"/>
</dbReference>
<evidence type="ECO:0000256" key="2">
    <source>
        <dbReference type="ARBA" id="ARBA00023015"/>
    </source>
</evidence>
<dbReference type="CDD" id="cd15831">
    <property type="entry name" value="BTAD"/>
    <property type="match status" value="1"/>
</dbReference>
<dbReference type="InterPro" id="IPR027417">
    <property type="entry name" value="P-loop_NTPase"/>
</dbReference>
<evidence type="ECO:0000259" key="7">
    <source>
        <dbReference type="SMART" id="SM00862"/>
    </source>
</evidence>
<comment type="similarity">
    <text evidence="1">Belongs to the AfsR/DnrI/RedD regulatory family.</text>
</comment>
<dbReference type="SUPFAM" id="SSF52540">
    <property type="entry name" value="P-loop containing nucleoside triphosphate hydrolases"/>
    <property type="match status" value="1"/>
</dbReference>
<feature type="domain" description="Bacterial transcriptional activator" evidence="8">
    <location>
        <begin position="100"/>
        <end position="244"/>
    </location>
</feature>
<evidence type="ECO:0000256" key="1">
    <source>
        <dbReference type="ARBA" id="ARBA00005820"/>
    </source>
</evidence>
<dbReference type="Gene3D" id="1.25.40.10">
    <property type="entry name" value="Tetratricopeptide repeat domain"/>
    <property type="match status" value="3"/>
</dbReference>
<feature type="region of interest" description="Disordered" evidence="6">
    <location>
        <begin position="249"/>
        <end position="269"/>
    </location>
</feature>
<dbReference type="Pfam" id="PF03704">
    <property type="entry name" value="BTAD"/>
    <property type="match status" value="1"/>
</dbReference>
<dbReference type="GO" id="GO:0043531">
    <property type="term" value="F:ADP binding"/>
    <property type="evidence" value="ECO:0007669"/>
    <property type="project" value="InterPro"/>
</dbReference>
<dbReference type="InterPro" id="IPR016032">
    <property type="entry name" value="Sig_transdc_resp-reg_C-effctor"/>
</dbReference>
<keyword evidence="2" id="KW-0805">Transcription regulation</keyword>
<keyword evidence="5" id="KW-0802">TPR repeat</keyword>
<dbReference type="GO" id="GO:0003677">
    <property type="term" value="F:DNA binding"/>
    <property type="evidence" value="ECO:0007669"/>
    <property type="project" value="UniProtKB-KW"/>
</dbReference>
<dbReference type="Pfam" id="PF13424">
    <property type="entry name" value="TPR_12"/>
    <property type="match status" value="2"/>
</dbReference>
<feature type="compositionally biased region" description="Low complexity" evidence="6">
    <location>
        <begin position="249"/>
        <end position="261"/>
    </location>
</feature>
<evidence type="ECO:0000313" key="10">
    <source>
        <dbReference type="Proteomes" id="UP000238176"/>
    </source>
</evidence>
<dbReference type="InterPro" id="IPR011990">
    <property type="entry name" value="TPR-like_helical_dom_sf"/>
</dbReference>
<dbReference type="AlphaFoldDB" id="A0A2T0UEK1"/>
<dbReference type="InterPro" id="IPR019734">
    <property type="entry name" value="TPR_rpt"/>
</dbReference>
<dbReference type="PRINTS" id="PR00364">
    <property type="entry name" value="DISEASERSIST"/>
</dbReference>
<accession>A0A2T0UEK1</accession>
<proteinExistence type="inferred from homology"/>
<dbReference type="SUPFAM" id="SSF48452">
    <property type="entry name" value="TPR-like"/>
    <property type="match status" value="2"/>
</dbReference>
<comment type="caution">
    <text evidence="9">The sequence shown here is derived from an EMBL/GenBank/DDBJ whole genome shotgun (WGS) entry which is preliminary data.</text>
</comment>
<evidence type="ECO:0000313" key="9">
    <source>
        <dbReference type="EMBL" id="PRY56278.1"/>
    </source>
</evidence>
<evidence type="ECO:0000256" key="4">
    <source>
        <dbReference type="ARBA" id="ARBA00023163"/>
    </source>
</evidence>
<keyword evidence="10" id="KW-1185">Reference proteome</keyword>
<feature type="repeat" description="TPR" evidence="5">
    <location>
        <begin position="844"/>
        <end position="877"/>
    </location>
</feature>
<dbReference type="PANTHER" id="PTHR35807">
    <property type="entry name" value="TRANSCRIPTIONAL REGULATOR REDD-RELATED"/>
    <property type="match status" value="1"/>
</dbReference>
<gene>
    <name evidence="9" type="ORF">B0I28_110161</name>
</gene>
<dbReference type="PANTHER" id="PTHR35807:SF1">
    <property type="entry name" value="TRANSCRIPTIONAL REGULATOR REDD"/>
    <property type="match status" value="1"/>
</dbReference>
<dbReference type="InterPro" id="IPR036388">
    <property type="entry name" value="WH-like_DNA-bd_sf"/>
</dbReference>
<keyword evidence="4" id="KW-0804">Transcription</keyword>
<evidence type="ECO:0000256" key="5">
    <source>
        <dbReference type="PROSITE-ProRule" id="PRU00339"/>
    </source>
</evidence>
<dbReference type="GO" id="GO:0000160">
    <property type="term" value="P:phosphorelay signal transduction system"/>
    <property type="evidence" value="ECO:0007669"/>
    <property type="project" value="InterPro"/>
</dbReference>
<dbReference type="SUPFAM" id="SSF46894">
    <property type="entry name" value="C-terminal effector domain of the bipartite response regulators"/>
    <property type="match status" value="1"/>
</dbReference>
<evidence type="ECO:0000256" key="6">
    <source>
        <dbReference type="SAM" id="MobiDB-lite"/>
    </source>
</evidence>
<dbReference type="InterPro" id="IPR005158">
    <property type="entry name" value="BTAD"/>
</dbReference>
<evidence type="ECO:0000256" key="3">
    <source>
        <dbReference type="ARBA" id="ARBA00023125"/>
    </source>
</evidence>
<dbReference type="OrthoDB" id="7628974at2"/>
<dbReference type="InterPro" id="IPR051677">
    <property type="entry name" value="AfsR-DnrI-RedD_regulator"/>
</dbReference>
<dbReference type="SMART" id="SM00862">
    <property type="entry name" value="Trans_reg_C"/>
    <property type="match status" value="1"/>
</dbReference>
<organism evidence="9 10">
    <name type="scientific">Glycomyces artemisiae</name>
    <dbReference type="NCBI Taxonomy" id="1076443"/>
    <lineage>
        <taxon>Bacteria</taxon>
        <taxon>Bacillati</taxon>
        <taxon>Actinomycetota</taxon>
        <taxon>Actinomycetes</taxon>
        <taxon>Glycomycetales</taxon>
        <taxon>Glycomycetaceae</taxon>
        <taxon>Glycomyces</taxon>
    </lineage>
</organism>
<reference evidence="9 10" key="1">
    <citation type="submission" date="2018-03" db="EMBL/GenBank/DDBJ databases">
        <title>Genomic Encyclopedia of Type Strains, Phase III (KMG-III): the genomes of soil and plant-associated and newly described type strains.</title>
        <authorList>
            <person name="Whitman W."/>
        </authorList>
    </citation>
    <scope>NUCLEOTIDE SEQUENCE [LARGE SCALE GENOMIC DNA]</scope>
    <source>
        <strain evidence="9 10">CGMCC 4.7067</strain>
    </source>
</reference>
<evidence type="ECO:0000259" key="8">
    <source>
        <dbReference type="SMART" id="SM01043"/>
    </source>
</evidence>
<dbReference type="GO" id="GO:0006355">
    <property type="term" value="P:regulation of DNA-templated transcription"/>
    <property type="evidence" value="ECO:0007669"/>
    <property type="project" value="InterPro"/>
</dbReference>
<dbReference type="Gene3D" id="3.40.50.300">
    <property type="entry name" value="P-loop containing nucleotide triphosphate hydrolases"/>
    <property type="match status" value="1"/>
</dbReference>
<dbReference type="PROSITE" id="PS50005">
    <property type="entry name" value="TPR"/>
    <property type="match status" value="1"/>
</dbReference>
<keyword evidence="3 9" id="KW-0238">DNA-binding</keyword>
<dbReference type="SMART" id="SM00028">
    <property type="entry name" value="TPR"/>
    <property type="match status" value="5"/>
</dbReference>
<protein>
    <submittedName>
        <fullName evidence="9">DNA-binding SARP family transcriptional activator</fullName>
    </submittedName>
</protein>
<name>A0A2T0UEK1_9ACTN</name>
<dbReference type="SMART" id="SM01043">
    <property type="entry name" value="BTAD"/>
    <property type="match status" value="1"/>
</dbReference>
<dbReference type="EMBL" id="PVTJ01000010">
    <property type="protein sequence ID" value="PRY56278.1"/>
    <property type="molecule type" value="Genomic_DNA"/>
</dbReference>
<dbReference type="Gene3D" id="1.10.10.10">
    <property type="entry name" value="Winged helix-like DNA-binding domain superfamily/Winged helix DNA-binding domain"/>
    <property type="match status" value="1"/>
</dbReference>
<dbReference type="InterPro" id="IPR001867">
    <property type="entry name" value="OmpR/PhoB-type_DNA-bd"/>
</dbReference>
<feature type="domain" description="OmpR/PhoB-type" evidence="7">
    <location>
        <begin position="21"/>
        <end position="93"/>
    </location>
</feature>